<accession>A0AAP3UXY5</accession>
<dbReference type="Pfam" id="PF01968">
    <property type="entry name" value="Hydantoinase_A"/>
    <property type="match status" value="1"/>
</dbReference>
<keyword evidence="3" id="KW-1185">Reference proteome</keyword>
<evidence type="ECO:0000259" key="1">
    <source>
        <dbReference type="Pfam" id="PF01968"/>
    </source>
</evidence>
<dbReference type="NCBIfam" id="TIGR03123">
    <property type="entry name" value="one_C_unchar_1"/>
    <property type="match status" value="1"/>
</dbReference>
<dbReference type="Gene3D" id="3.30.420.190">
    <property type="entry name" value="conserved archaeal protein q6m145"/>
    <property type="match status" value="1"/>
</dbReference>
<dbReference type="AlphaFoldDB" id="A0AAP3UXY5"/>
<dbReference type="EMBL" id="JARGEQ010000025">
    <property type="protein sequence ID" value="MDF1585562.1"/>
    <property type="molecule type" value="Genomic_DNA"/>
</dbReference>
<evidence type="ECO:0000313" key="2">
    <source>
        <dbReference type="EMBL" id="MDF1585562.1"/>
    </source>
</evidence>
<name>A0AAP3UXY5_9PROT</name>
<dbReference type="InterPro" id="IPR002756">
    <property type="entry name" value="MfnF"/>
</dbReference>
<protein>
    <submittedName>
        <fullName evidence="2">Hydantoinase/oxoprolinase</fullName>
    </submittedName>
</protein>
<dbReference type="RefSeq" id="WP_327787981.1">
    <property type="nucleotide sequence ID" value="NZ_JARGEQ010000025.1"/>
</dbReference>
<comment type="caution">
    <text evidence="2">The sequence shown here is derived from an EMBL/GenBank/DDBJ whole genome shotgun (WGS) entry which is preliminary data.</text>
</comment>
<dbReference type="SUPFAM" id="SSF53067">
    <property type="entry name" value="Actin-like ATPase domain"/>
    <property type="match status" value="1"/>
</dbReference>
<dbReference type="Gene3D" id="3.30.420.40">
    <property type="match status" value="1"/>
</dbReference>
<dbReference type="Proteomes" id="UP001301140">
    <property type="component" value="Unassembled WGS sequence"/>
</dbReference>
<reference evidence="2 3" key="1">
    <citation type="submission" date="2023-03" db="EMBL/GenBank/DDBJ databases">
        <title>YIM 152171 draft genome.</title>
        <authorList>
            <person name="Yang Z."/>
        </authorList>
    </citation>
    <scope>NUCLEOTIDE SEQUENCE [LARGE SCALE GENOMIC DNA]</scope>
    <source>
        <strain evidence="2 3">YIM 152171</strain>
    </source>
</reference>
<dbReference type="InterPro" id="IPR002821">
    <property type="entry name" value="Hydantoinase_A"/>
</dbReference>
<feature type="domain" description="Hydantoinase A/oxoprolinase" evidence="1">
    <location>
        <begin position="60"/>
        <end position="273"/>
    </location>
</feature>
<organism evidence="2 3">
    <name type="scientific">Marinimicrococcus flavescens</name>
    <dbReference type="NCBI Taxonomy" id="3031815"/>
    <lineage>
        <taxon>Bacteria</taxon>
        <taxon>Pseudomonadati</taxon>
        <taxon>Pseudomonadota</taxon>
        <taxon>Alphaproteobacteria</taxon>
        <taxon>Geminicoccales</taxon>
        <taxon>Geminicoccaceae</taxon>
        <taxon>Marinimicrococcus</taxon>
    </lineage>
</organism>
<evidence type="ECO:0000313" key="3">
    <source>
        <dbReference type="Proteomes" id="UP001301140"/>
    </source>
</evidence>
<dbReference type="InterPro" id="IPR043129">
    <property type="entry name" value="ATPase_NBD"/>
</dbReference>
<gene>
    <name evidence="2" type="ORF">PZ740_04070</name>
</gene>
<proteinExistence type="predicted"/>
<sequence length="345" mass="35966">MAEPLLTGLDIGGAHLKVAQLRADGRVAAALQVPCALWQGLDRLEAALDVALAGLAPVRRAAVTMTGELVDLFPERASGVRALVAAIGHRLPGVERCFWAGERGFLDARAAIADVEAVASANYLATASLAARRLGEGLMVDVGSTTSDLVLLAKGRPRACGTGDRGRLASGELVYQGLVRTPLMAVAQQVPLAGSWHGVMNEHFATTADVYRLLGLLDEADDGHPAADGGAKDPEGSARRLARMVGADLDELPMQAWRGLASFLADRQLRLLEDAAALQLSRRLVAADAPVIGAGCGVLLAERLAGRLDRPFVDLVSLLDCPPALRRPTAVCAPAVAVALLLAGR</sequence>
<dbReference type="GO" id="GO:0016787">
    <property type="term" value="F:hydrolase activity"/>
    <property type="evidence" value="ECO:0007669"/>
    <property type="project" value="InterPro"/>
</dbReference>